<dbReference type="InterPro" id="IPR012938">
    <property type="entry name" value="Glc/Sorbosone_DH"/>
</dbReference>
<dbReference type="InterPro" id="IPR011041">
    <property type="entry name" value="Quinoprot_gluc/sorb_DH_b-prop"/>
</dbReference>
<name>A0A2N5X3M1_9GAMM</name>
<reference evidence="2 3" key="1">
    <citation type="submission" date="2018-01" db="EMBL/GenBank/DDBJ databases">
        <title>The draft genome sequence of Halioglobus lutimaris HF004.</title>
        <authorList>
            <person name="Du Z.-J."/>
            <person name="Shi M.-J."/>
        </authorList>
    </citation>
    <scope>NUCLEOTIDE SEQUENCE [LARGE SCALE GENOMIC DNA]</scope>
    <source>
        <strain evidence="2 3">HF004</strain>
    </source>
</reference>
<proteinExistence type="predicted"/>
<dbReference type="PANTHER" id="PTHR19328">
    <property type="entry name" value="HEDGEHOG-INTERACTING PROTEIN"/>
    <property type="match status" value="1"/>
</dbReference>
<dbReference type="PANTHER" id="PTHR19328:SF75">
    <property type="entry name" value="ALDOSE SUGAR DEHYDROGENASE YLII"/>
    <property type="match status" value="1"/>
</dbReference>
<evidence type="ECO:0000313" key="3">
    <source>
        <dbReference type="Proteomes" id="UP000235005"/>
    </source>
</evidence>
<evidence type="ECO:0000313" key="2">
    <source>
        <dbReference type="EMBL" id="PLW69085.1"/>
    </source>
</evidence>
<dbReference type="Proteomes" id="UP000235005">
    <property type="component" value="Unassembled WGS sequence"/>
</dbReference>
<protein>
    <submittedName>
        <fullName evidence="2">PQQ-dependent sugar dehydrogenase</fullName>
    </submittedName>
</protein>
<evidence type="ECO:0000259" key="1">
    <source>
        <dbReference type="Pfam" id="PF07995"/>
    </source>
</evidence>
<gene>
    <name evidence="2" type="ORF">C0039_08435</name>
</gene>
<accession>A0A2N5X3M1</accession>
<dbReference type="Pfam" id="PF07995">
    <property type="entry name" value="GSDH"/>
    <property type="match status" value="1"/>
</dbReference>
<dbReference type="EMBL" id="PKUS01000008">
    <property type="protein sequence ID" value="PLW69085.1"/>
    <property type="molecule type" value="Genomic_DNA"/>
</dbReference>
<dbReference type="SUPFAM" id="SSF50952">
    <property type="entry name" value="Soluble quinoprotein glucose dehydrogenase"/>
    <property type="match status" value="1"/>
</dbReference>
<keyword evidence="3" id="KW-1185">Reference proteome</keyword>
<dbReference type="OrthoDB" id="9770043at2"/>
<dbReference type="Gene3D" id="2.120.10.30">
    <property type="entry name" value="TolB, C-terminal domain"/>
    <property type="match status" value="1"/>
</dbReference>
<feature type="domain" description="Glucose/Sorbosone dehydrogenase" evidence="1">
    <location>
        <begin position="98"/>
        <end position="418"/>
    </location>
</feature>
<dbReference type="InterPro" id="IPR011042">
    <property type="entry name" value="6-blade_b-propeller_TolB-like"/>
</dbReference>
<comment type="caution">
    <text evidence="2">The sequence shown here is derived from an EMBL/GenBank/DDBJ whole genome shotgun (WGS) entry which is preliminary data.</text>
</comment>
<dbReference type="AlphaFoldDB" id="A0A2N5X3M1"/>
<sequence length="426" mass="46703">MPEFVHTVQPATGLGLTAKTVSRNIGTVLFSFSWNSHMRPHSLLPALSVAVFILLSVVACAQPGPGPARVEPLLENAASATGPGEETGIRVRTLLEWLQEPWGMDFLPDGRLLLTEKPGTLKVVTPETWRTTDVSGVPAVADEGQGGLMDVLVHPDFERNHWVYLSYAVAVEGGFTTRVSRARLRGTALEDFEVLFTARPAYAERRHFGSRLLLDRGLLYITVGDRGNREKAQSLLTHNGKVLRLTEDGRIPDDNPFVGRDDALPEIYSYGHRNPQGMARRPGTREIWVTEHGPQGGDEINIIKPGANYGWPVITYGEEYGGGAIGEGVHKDGMEQPLIYYVPSLGTGGIAFYDLNTYPGWNASLLVSGLRLARINRLELDASGKPGKETRLLGNLGMRVRDIQVGPDGLVYALADRSRLIRLEPR</sequence>
<organism evidence="2 3">
    <name type="scientific">Pseudohalioglobus lutimaris</name>
    <dbReference type="NCBI Taxonomy" id="1737061"/>
    <lineage>
        <taxon>Bacteria</taxon>
        <taxon>Pseudomonadati</taxon>
        <taxon>Pseudomonadota</taxon>
        <taxon>Gammaproteobacteria</taxon>
        <taxon>Cellvibrionales</taxon>
        <taxon>Halieaceae</taxon>
        <taxon>Pseudohalioglobus</taxon>
    </lineage>
</organism>